<protein>
    <recommendedName>
        <fullName evidence="7">Polyadenylate-binding protein-interacting protein 2</fullName>
    </recommendedName>
</protein>
<evidence type="ECO:0000256" key="2">
    <source>
        <dbReference type="ARBA" id="ARBA00006858"/>
    </source>
</evidence>
<comment type="similarity">
    <text evidence="2">Belongs to the PAIP2 family.</text>
</comment>
<dbReference type="InterPro" id="IPR040396">
    <property type="entry name" value="PAIP2-like"/>
</dbReference>
<organism evidence="8 9">
    <name type="scientific">Bambusicola thoracicus</name>
    <name type="common">Chinese bamboo-partridge</name>
    <name type="synonym">Perdix thoracica</name>
    <dbReference type="NCBI Taxonomy" id="9083"/>
    <lineage>
        <taxon>Eukaryota</taxon>
        <taxon>Metazoa</taxon>
        <taxon>Chordata</taxon>
        <taxon>Craniata</taxon>
        <taxon>Vertebrata</taxon>
        <taxon>Euteleostomi</taxon>
        <taxon>Archelosauria</taxon>
        <taxon>Archosauria</taxon>
        <taxon>Dinosauria</taxon>
        <taxon>Saurischia</taxon>
        <taxon>Theropoda</taxon>
        <taxon>Coelurosauria</taxon>
        <taxon>Aves</taxon>
        <taxon>Neognathae</taxon>
        <taxon>Galloanserae</taxon>
        <taxon>Galliformes</taxon>
        <taxon>Phasianidae</taxon>
        <taxon>Perdicinae</taxon>
        <taxon>Bambusicola</taxon>
    </lineage>
</organism>
<dbReference type="AlphaFoldDB" id="A0A2P4T8X1"/>
<evidence type="ECO:0000256" key="4">
    <source>
        <dbReference type="ARBA" id="ARBA00022843"/>
    </source>
</evidence>
<proteinExistence type="inferred from homology"/>
<dbReference type="GO" id="GO:0045947">
    <property type="term" value="P:negative regulation of translational initiation"/>
    <property type="evidence" value="ECO:0007669"/>
    <property type="project" value="InterPro"/>
</dbReference>
<dbReference type="GO" id="GO:0000900">
    <property type="term" value="F:mRNA regulatory element binding translation repressor activity"/>
    <property type="evidence" value="ECO:0007669"/>
    <property type="project" value="InterPro"/>
</dbReference>
<keyword evidence="3" id="KW-0963">Cytoplasm</keyword>
<comment type="subcellular location">
    <subcellularLocation>
        <location evidence="1">Cytoplasm</location>
    </subcellularLocation>
</comment>
<dbReference type="EMBL" id="PPHD01004941">
    <property type="protein sequence ID" value="POI32797.1"/>
    <property type="molecule type" value="Genomic_DNA"/>
</dbReference>
<evidence type="ECO:0000256" key="3">
    <source>
        <dbReference type="ARBA" id="ARBA00022490"/>
    </source>
</evidence>
<evidence type="ECO:0000256" key="5">
    <source>
        <dbReference type="ARBA" id="ARBA00022845"/>
    </source>
</evidence>
<dbReference type="InterPro" id="IPR009818">
    <property type="entry name" value="PAM2_motif"/>
</dbReference>
<evidence type="ECO:0000256" key="7">
    <source>
        <dbReference type="ARBA" id="ARBA00040702"/>
    </source>
</evidence>
<sequence length="156" mass="17927">MKDPSRSSTSPSIISEDVIINGHSHEDDNPFAEYMWMENEEEFNRQASRFPLSMPRALPCCVVAAVGSGAVPTDQIEEELWEEEFIERCFQEMLEEEEEHEWFIPARDLPQTMDQIQDQFNDLVISDSSSLEDLVVKSNLNPNAKEFVPGVKYLNI</sequence>
<dbReference type="PANTHER" id="PTHR13154:SF2">
    <property type="entry name" value="POLYADENYLATE-BINDING PROTEIN-INTERACTING PROTEIN 2"/>
    <property type="match status" value="1"/>
</dbReference>
<evidence type="ECO:0000313" key="9">
    <source>
        <dbReference type="Proteomes" id="UP000237246"/>
    </source>
</evidence>
<keyword evidence="5" id="KW-0810">Translation regulation</keyword>
<gene>
    <name evidence="8" type="ORF">CIB84_003451</name>
</gene>
<evidence type="ECO:0000256" key="6">
    <source>
        <dbReference type="ARBA" id="ARBA00037448"/>
    </source>
</evidence>
<dbReference type="PANTHER" id="PTHR13154">
    <property type="entry name" value="POLYADENYLATE-BINDING PROTEIN-INTERACTING PROTEIN 2"/>
    <property type="match status" value="1"/>
</dbReference>
<name>A0A2P4T8X1_BAMTH</name>
<comment type="caution">
    <text evidence="8">The sequence shown here is derived from an EMBL/GenBank/DDBJ whole genome shotgun (WGS) entry which is preliminary data.</text>
</comment>
<keyword evidence="4" id="KW-0832">Ubl conjugation</keyword>
<evidence type="ECO:0000313" key="8">
    <source>
        <dbReference type="EMBL" id="POI32797.1"/>
    </source>
</evidence>
<reference evidence="8 9" key="1">
    <citation type="submission" date="2018-01" db="EMBL/GenBank/DDBJ databases">
        <title>Comparison of the Chinese Bamboo Partridge and Red Junglefowl genome sequences highlights the importance of demography in genome evolution.</title>
        <authorList>
            <person name="Tiley G.P."/>
            <person name="Kimball R.T."/>
            <person name="Braun E.L."/>
            <person name="Burleigh J.G."/>
        </authorList>
    </citation>
    <scope>NUCLEOTIDE SEQUENCE [LARGE SCALE GENOMIC DNA]</scope>
    <source>
        <strain evidence="8">RTK389</strain>
        <tissue evidence="8">Blood</tissue>
    </source>
</reference>
<keyword evidence="9" id="KW-1185">Reference proteome</keyword>
<dbReference type="Pfam" id="PF07145">
    <property type="entry name" value="PAM2"/>
    <property type="match status" value="1"/>
</dbReference>
<evidence type="ECO:0000256" key="1">
    <source>
        <dbReference type="ARBA" id="ARBA00004496"/>
    </source>
</evidence>
<dbReference type="GO" id="GO:0005737">
    <property type="term" value="C:cytoplasm"/>
    <property type="evidence" value="ECO:0007669"/>
    <property type="project" value="UniProtKB-SubCell"/>
</dbReference>
<dbReference type="OrthoDB" id="5985142at2759"/>
<dbReference type="Proteomes" id="UP000237246">
    <property type="component" value="Unassembled WGS sequence"/>
</dbReference>
<comment type="function">
    <text evidence="6">Acts as a repressor in the regulation of translation initiation of poly(A)-containing mRNAs. Its inhibitory activity on translation is mediated via its action on PABPC1. Displaces the interaction of PABPC1 with poly(A) RNA and competes with PAIP1 for binding to PABPC1. Its association with PABPC1 results in disruption of the cytoplasmic poly(A) RNP structure organization.</text>
</comment>
<accession>A0A2P4T8X1</accession>